<feature type="domain" description="DUF4300" evidence="1">
    <location>
        <begin position="36"/>
        <end position="290"/>
    </location>
</feature>
<dbReference type="EMBL" id="CZBE01000019">
    <property type="protein sequence ID" value="CUP98084.1"/>
    <property type="molecule type" value="Genomic_DNA"/>
</dbReference>
<dbReference type="InterPro" id="IPR025389">
    <property type="entry name" value="DUF4300"/>
</dbReference>
<evidence type="ECO:0000313" key="2">
    <source>
        <dbReference type="EMBL" id="CUP98084.1"/>
    </source>
</evidence>
<dbReference type="Pfam" id="PF14133">
    <property type="entry name" value="DUF4300"/>
    <property type="match status" value="1"/>
</dbReference>
<evidence type="ECO:0000313" key="3">
    <source>
        <dbReference type="Proteomes" id="UP000095765"/>
    </source>
</evidence>
<dbReference type="AlphaFoldDB" id="A0A174SK03"/>
<dbReference type="Proteomes" id="UP000095765">
    <property type="component" value="Unassembled WGS sequence"/>
</dbReference>
<sequence length="305" mass="34446">MRSRRDGIFILCIVLIAAILAGCGAAEQRPALDRIEYTNLNDSGSRELLKELLSDTGVSDGRIQSFFRRVDRFNDSVKQEWLTDGFEEAELLYTKYDPYAMQDEWTAKNGTFPGYNCRITAMSLFGDFLSVSADSQINTGEDVLFVDEETLKADPDALGGSSLADFQALYSSMKAEDTTEIKRHVQTVQEEWASRGVAFRENERIRLITVFFHDKPTEEESLLFVGHVGVLLTAEDGTLYFVEKVAFQEPYRMLRFADRTALSDYLMGKYDTSWGQNTASPFIMENDELMDGWRPNPDSGSSALD</sequence>
<gene>
    <name evidence="2" type="ORF">ERS852551_02638</name>
</gene>
<accession>A0A174SK03</accession>
<proteinExistence type="predicted"/>
<organism evidence="2 3">
    <name type="scientific">Anaerotruncus colihominis</name>
    <dbReference type="NCBI Taxonomy" id="169435"/>
    <lineage>
        <taxon>Bacteria</taxon>
        <taxon>Bacillati</taxon>
        <taxon>Bacillota</taxon>
        <taxon>Clostridia</taxon>
        <taxon>Eubacteriales</taxon>
        <taxon>Oscillospiraceae</taxon>
        <taxon>Anaerotruncus</taxon>
    </lineage>
</organism>
<dbReference type="PROSITE" id="PS51257">
    <property type="entry name" value="PROKAR_LIPOPROTEIN"/>
    <property type="match status" value="1"/>
</dbReference>
<evidence type="ECO:0000259" key="1">
    <source>
        <dbReference type="Pfam" id="PF14133"/>
    </source>
</evidence>
<reference evidence="2 3" key="1">
    <citation type="submission" date="2015-09" db="EMBL/GenBank/DDBJ databases">
        <authorList>
            <consortium name="Pathogen Informatics"/>
        </authorList>
    </citation>
    <scope>NUCLEOTIDE SEQUENCE [LARGE SCALE GENOMIC DNA]</scope>
    <source>
        <strain evidence="2 3">2789STDY5834939</strain>
    </source>
</reference>
<dbReference type="RefSeq" id="WP_242857776.1">
    <property type="nucleotide sequence ID" value="NZ_CABIWA010000016.1"/>
</dbReference>
<name>A0A174SK03_9FIRM</name>
<protein>
    <recommendedName>
        <fullName evidence="1">DUF4300 domain-containing protein</fullName>
    </recommendedName>
</protein>